<accession>A0A0K9NLJ2</accession>
<dbReference type="SUPFAM" id="SSF54001">
    <property type="entry name" value="Cysteine proteinases"/>
    <property type="match status" value="1"/>
</dbReference>
<dbReference type="STRING" id="29655.A0A0K9NLJ2"/>
<dbReference type="EMBL" id="LFYR01002125">
    <property type="protein sequence ID" value="KMZ56855.1"/>
    <property type="molecule type" value="Genomic_DNA"/>
</dbReference>
<dbReference type="OrthoDB" id="420187at2759"/>
<dbReference type="PROSITE" id="PS50235">
    <property type="entry name" value="USP_3"/>
    <property type="match status" value="1"/>
</dbReference>
<keyword evidence="6" id="KW-1185">Reference proteome</keyword>
<dbReference type="PANTHER" id="PTHR24006">
    <property type="entry name" value="UBIQUITIN CARBOXYL-TERMINAL HYDROLASE"/>
    <property type="match status" value="1"/>
</dbReference>
<dbReference type="AlphaFoldDB" id="A0A0K9NLJ2"/>
<dbReference type="Proteomes" id="UP000036987">
    <property type="component" value="Unassembled WGS sequence"/>
</dbReference>
<dbReference type="PROSITE" id="PS00972">
    <property type="entry name" value="USP_1"/>
    <property type="match status" value="1"/>
</dbReference>
<dbReference type="PANTHER" id="PTHR24006:SF663">
    <property type="entry name" value="UBIQUITIN CARBOXYL-TERMINAL HYDROLASE 23"/>
    <property type="match status" value="1"/>
</dbReference>
<feature type="region of interest" description="Disordered" evidence="3">
    <location>
        <begin position="873"/>
        <end position="921"/>
    </location>
</feature>
<dbReference type="InterPro" id="IPR018200">
    <property type="entry name" value="USP_CS"/>
</dbReference>
<evidence type="ECO:0000313" key="5">
    <source>
        <dbReference type="EMBL" id="KMZ56855.1"/>
    </source>
</evidence>
<evidence type="ECO:0000256" key="2">
    <source>
        <dbReference type="RuleBase" id="RU366025"/>
    </source>
</evidence>
<keyword evidence="2 5" id="KW-0378">Hydrolase</keyword>
<comment type="caution">
    <text evidence="5">The sequence shown here is derived from an EMBL/GenBank/DDBJ whole genome shotgun (WGS) entry which is preliminary data.</text>
</comment>
<dbReference type="Gene3D" id="3.90.70.10">
    <property type="entry name" value="Cysteine proteinases"/>
    <property type="match status" value="1"/>
</dbReference>
<dbReference type="InterPro" id="IPR001394">
    <property type="entry name" value="Peptidase_C19_UCH"/>
</dbReference>
<sequence>MVVSHQGSTDCKMKDTAVDGSLLGSTIAPDGFVSGAFLQRRIEFHPARKAISTVGSSFGDVKIEKLNPNVSGSSQTMTGKDKLLVTNAGSLVNVIRSDVVEHREHLTDPEISFRITFRRIGAGLANLGNTCFLNSVLQCLTYTEPFAAYLQSGKHKSSCHTSGFCAMCALQNHVMSALQSSGKILSPSHLVKNLQCISRRFQRSRQEDAHEYMVNLLESMHKCCLPSGVPSESSSAYEKSLVHKIFGGSLRSQVNCTQCSYTSDKFDPFLDLSLEINKADTLQKALKHFTAFEELDGGDREYQCQRCRKKVRALKRLSVHKAPYVLSIHLKRFGSHVPGQKINKRVSYEPVLNLKPFVSDPTDGNLAYTLYGVLVHDGWSTHSGHYYCYVRTSSGIWHSLNDNKVSQVSEKVVFAQEAYILFYIRNKNSMPKRTFETIEKKSNIANTSVNSGLKISSSDSNKAAGKVPIDYTDLSVKATPTVSLLQSNERKELFHSQRLPSPEGSKSEYNNSKESGENHGVDLSTDSDSSSKENKCRMVVENLVISLSNSKKDMLPTNASAKLVFQNEGKDTAIGVSQQNPCTARSDYVSKNHLDQKNPCTARSDYVSKNHLDQKDDILLNKVTDDNSRAMETRNKVHVPTLSALKKPDKVKILKNDSKLINSFNKPHFTDPLKNKVLACMESSNSLSNETETKLKRKSKHSRKRNVFHGPKHQILASLCVRKKRRKNYMGEKNYSNIEEEAVSASVSPDQDISKTANVIKVEEKCHSNIKKEKSRGSKDGCIDNGQSVVRNTENDAVMVEMGSNQNSVQTDVRVVKKSGDVKMSNLTWGLGDSSVTKRNDRESLSSSCYQSAHEPTVSIGYVLDEWDEEYDRGKRKKVKRSSQISDNSNPFQIIAQQNVQEKQKNKKILNRGSGRQPFRI</sequence>
<comment type="similarity">
    <text evidence="1 2">Belongs to the peptidase C19 family.</text>
</comment>
<dbReference type="InterPro" id="IPR050164">
    <property type="entry name" value="Peptidase_C19"/>
</dbReference>
<evidence type="ECO:0000256" key="1">
    <source>
        <dbReference type="ARBA" id="ARBA00009085"/>
    </source>
</evidence>
<dbReference type="GO" id="GO:0005634">
    <property type="term" value="C:nucleus"/>
    <property type="evidence" value="ECO:0000318"/>
    <property type="project" value="GO_Central"/>
</dbReference>
<feature type="compositionally biased region" description="Polar residues" evidence="3">
    <location>
        <begin position="882"/>
        <end position="896"/>
    </location>
</feature>
<dbReference type="GO" id="GO:0004843">
    <property type="term" value="F:cysteine-type deubiquitinase activity"/>
    <property type="evidence" value="ECO:0000318"/>
    <property type="project" value="GO_Central"/>
</dbReference>
<dbReference type="Pfam" id="PF00443">
    <property type="entry name" value="UCH"/>
    <property type="match status" value="1"/>
</dbReference>
<organism evidence="5 6">
    <name type="scientific">Zostera marina</name>
    <name type="common">Eelgrass</name>
    <dbReference type="NCBI Taxonomy" id="29655"/>
    <lineage>
        <taxon>Eukaryota</taxon>
        <taxon>Viridiplantae</taxon>
        <taxon>Streptophyta</taxon>
        <taxon>Embryophyta</taxon>
        <taxon>Tracheophyta</taxon>
        <taxon>Spermatophyta</taxon>
        <taxon>Magnoliopsida</taxon>
        <taxon>Liliopsida</taxon>
        <taxon>Zosteraceae</taxon>
        <taxon>Zostera</taxon>
    </lineage>
</organism>
<dbReference type="CDD" id="cd02661">
    <property type="entry name" value="Peptidase_C19E"/>
    <property type="match status" value="1"/>
</dbReference>
<comment type="function">
    <text evidence="2">Recognizes and hydrolyzes the peptide bond at the C-terminal Gly of ubiquitin. Involved in the processing of poly-ubiquitin precursors as well as that of ubiquitinated proteins.</text>
</comment>
<evidence type="ECO:0000256" key="3">
    <source>
        <dbReference type="SAM" id="MobiDB-lite"/>
    </source>
</evidence>
<name>A0A0K9NLJ2_ZOSMR</name>
<evidence type="ECO:0000313" key="6">
    <source>
        <dbReference type="Proteomes" id="UP000036987"/>
    </source>
</evidence>
<dbReference type="FunFam" id="3.90.70.10:FF:000078">
    <property type="entry name" value="Ubiquitin carboxyl-terminal hydrolase 23"/>
    <property type="match status" value="1"/>
</dbReference>
<feature type="domain" description="USP" evidence="4">
    <location>
        <begin position="122"/>
        <end position="426"/>
    </location>
</feature>
<dbReference type="GO" id="GO:0005829">
    <property type="term" value="C:cytosol"/>
    <property type="evidence" value="ECO:0000318"/>
    <property type="project" value="GO_Central"/>
</dbReference>
<feature type="region of interest" description="Disordered" evidence="3">
    <location>
        <begin position="487"/>
        <end position="533"/>
    </location>
</feature>
<gene>
    <name evidence="5" type="ORF">ZOSMA_90G00250</name>
</gene>
<reference evidence="6" key="1">
    <citation type="journal article" date="2016" name="Nature">
        <title>The genome of the seagrass Zostera marina reveals angiosperm adaptation to the sea.</title>
        <authorList>
            <person name="Olsen J.L."/>
            <person name="Rouze P."/>
            <person name="Verhelst B."/>
            <person name="Lin Y.-C."/>
            <person name="Bayer T."/>
            <person name="Collen J."/>
            <person name="Dattolo E."/>
            <person name="De Paoli E."/>
            <person name="Dittami S."/>
            <person name="Maumus F."/>
            <person name="Michel G."/>
            <person name="Kersting A."/>
            <person name="Lauritano C."/>
            <person name="Lohaus R."/>
            <person name="Toepel M."/>
            <person name="Tonon T."/>
            <person name="Vanneste K."/>
            <person name="Amirebrahimi M."/>
            <person name="Brakel J."/>
            <person name="Bostroem C."/>
            <person name="Chovatia M."/>
            <person name="Grimwood J."/>
            <person name="Jenkins J.W."/>
            <person name="Jueterbock A."/>
            <person name="Mraz A."/>
            <person name="Stam W.T."/>
            <person name="Tice H."/>
            <person name="Bornberg-Bauer E."/>
            <person name="Green P.J."/>
            <person name="Pearson G.A."/>
            <person name="Procaccini G."/>
            <person name="Duarte C.M."/>
            <person name="Schmutz J."/>
            <person name="Reusch T.B.H."/>
            <person name="Van de Peer Y."/>
        </authorList>
    </citation>
    <scope>NUCLEOTIDE SEQUENCE [LARGE SCALE GENOMIC DNA]</scope>
    <source>
        <strain evidence="6">cv. Finnish</strain>
    </source>
</reference>
<dbReference type="GO" id="GO:0031647">
    <property type="term" value="P:regulation of protein stability"/>
    <property type="evidence" value="ECO:0000318"/>
    <property type="project" value="GO_Central"/>
</dbReference>
<proteinExistence type="inferred from homology"/>
<dbReference type="EC" id="3.4.19.12" evidence="2"/>
<dbReference type="InterPro" id="IPR038765">
    <property type="entry name" value="Papain-like_cys_pep_sf"/>
</dbReference>
<dbReference type="InterPro" id="IPR028889">
    <property type="entry name" value="USP"/>
</dbReference>
<evidence type="ECO:0000259" key="4">
    <source>
        <dbReference type="PROSITE" id="PS50235"/>
    </source>
</evidence>
<dbReference type="GO" id="GO:0016579">
    <property type="term" value="P:protein deubiquitination"/>
    <property type="evidence" value="ECO:0007669"/>
    <property type="project" value="InterPro"/>
</dbReference>
<comment type="catalytic activity">
    <reaction evidence="2">
        <text>Thiol-dependent hydrolysis of ester, thioester, amide, peptide and isopeptide bonds formed by the C-terminal Gly of ubiquitin (a 76-residue protein attached to proteins as an intracellular targeting signal).</text>
        <dbReference type="EC" id="3.4.19.12"/>
    </reaction>
</comment>
<protein>
    <recommendedName>
        <fullName evidence="2">Ubiquitin carboxyl-terminal hydrolase</fullName>
        <ecNumber evidence="2">3.4.19.12</ecNumber>
    </recommendedName>
</protein>
<keyword evidence="2" id="KW-0833">Ubl conjugation pathway</keyword>
<keyword evidence="2" id="KW-0788">Thiol protease</keyword>
<keyword evidence="2" id="KW-0645">Protease</keyword>
<dbReference type="GO" id="GO:0006508">
    <property type="term" value="P:proteolysis"/>
    <property type="evidence" value="ECO:0007669"/>
    <property type="project" value="UniProtKB-KW"/>
</dbReference>
<dbReference type="PROSITE" id="PS00973">
    <property type="entry name" value="USP_2"/>
    <property type="match status" value="1"/>
</dbReference>